<proteinExistence type="predicted"/>
<dbReference type="RefSeq" id="WP_084387459.1">
    <property type="nucleotide sequence ID" value="NZ_CP022375.1"/>
</dbReference>
<gene>
    <name evidence="1" type="ORF">CGC43_00245</name>
</gene>
<dbReference type="InterPro" id="IPR036944">
    <property type="entry name" value="PPIase_FKBP_N_sf"/>
</dbReference>
<dbReference type="Proteomes" id="UP000253862">
    <property type="component" value="Chromosome"/>
</dbReference>
<sequence length="165" mass="18701">MGYITGANSLKKGSLFSPKPENIHYNPQTVLQGVYDHYHQLKPQYELIAKDRLNQLLSSNPKSLPQQITNTQYSYSLGYNFFEIPNNCSASNIIDKEEFIKGMKAGLEGQKYKLSAQQVAEISYIIGTLLYSSEYSVLKNNIAKKQFLAGFYSKLENTNLNQTNL</sequence>
<organism evidence="1 2">
    <name type="scientific">Francisella opportunistica</name>
    <dbReference type="NCBI Taxonomy" id="2016517"/>
    <lineage>
        <taxon>Bacteria</taxon>
        <taxon>Pseudomonadati</taxon>
        <taxon>Pseudomonadota</taxon>
        <taxon>Gammaproteobacteria</taxon>
        <taxon>Thiotrichales</taxon>
        <taxon>Francisellaceae</taxon>
        <taxon>Francisella</taxon>
    </lineage>
</organism>
<name>A0A345JTM8_9GAMM</name>
<accession>A0A345JTM8</accession>
<reference evidence="1 2" key="1">
    <citation type="submission" date="2017-07" db="EMBL/GenBank/DDBJ databases">
        <title>Complete genome sequences and comparative analysis of the novel pathogen Francisella opportunistica.</title>
        <authorList>
            <person name="Dietrich E.A."/>
            <person name="Kingry L.C."/>
            <person name="Petersen J.M."/>
        </authorList>
    </citation>
    <scope>NUCLEOTIDE SEQUENCE [LARGE SCALE GENOMIC DNA]</scope>
    <source>
        <strain evidence="1 2">14-2155</strain>
    </source>
</reference>
<evidence type="ECO:0000313" key="1">
    <source>
        <dbReference type="EMBL" id="AXH30674.1"/>
    </source>
</evidence>
<evidence type="ECO:0000313" key="2">
    <source>
        <dbReference type="Proteomes" id="UP000253862"/>
    </source>
</evidence>
<dbReference type="AlphaFoldDB" id="A0A345JTM8"/>
<dbReference type="EMBL" id="CP022375">
    <property type="protein sequence ID" value="AXH30674.1"/>
    <property type="molecule type" value="Genomic_DNA"/>
</dbReference>
<dbReference type="KEGG" id="foo:CGC45_00245"/>
<dbReference type="OrthoDB" id="5605559at2"/>
<dbReference type="Gene3D" id="1.10.287.460">
    <property type="entry name" value="Peptidyl-prolyl cis-trans isomerase, FKBP-type, N-terminal domain"/>
    <property type="match status" value="1"/>
</dbReference>
<dbReference type="GO" id="GO:0006457">
    <property type="term" value="P:protein folding"/>
    <property type="evidence" value="ECO:0007669"/>
    <property type="project" value="InterPro"/>
</dbReference>
<keyword evidence="2" id="KW-1185">Reference proteome</keyword>
<protein>
    <submittedName>
        <fullName evidence="1">Uncharacterized protein</fullName>
    </submittedName>
</protein>